<gene>
    <name evidence="2" type="ORF">GCM10010178_84970</name>
</gene>
<comment type="caution">
    <text evidence="2">The sequence shown here is derived from an EMBL/GenBank/DDBJ whole genome shotgun (WGS) entry which is preliminary data.</text>
</comment>
<organism evidence="2 3">
    <name type="scientific">Lentzea flava</name>
    <dbReference type="NCBI Taxonomy" id="103732"/>
    <lineage>
        <taxon>Bacteria</taxon>
        <taxon>Bacillati</taxon>
        <taxon>Actinomycetota</taxon>
        <taxon>Actinomycetes</taxon>
        <taxon>Pseudonocardiales</taxon>
        <taxon>Pseudonocardiaceae</taxon>
        <taxon>Lentzea</taxon>
    </lineage>
</organism>
<feature type="region of interest" description="Disordered" evidence="1">
    <location>
        <begin position="1"/>
        <end position="23"/>
    </location>
</feature>
<protein>
    <submittedName>
        <fullName evidence="2">Uncharacterized protein</fullName>
    </submittedName>
</protein>
<keyword evidence="3" id="KW-1185">Reference proteome</keyword>
<evidence type="ECO:0000313" key="2">
    <source>
        <dbReference type="EMBL" id="GGU81282.1"/>
    </source>
</evidence>
<dbReference type="Proteomes" id="UP000649573">
    <property type="component" value="Unassembled WGS sequence"/>
</dbReference>
<evidence type="ECO:0000256" key="1">
    <source>
        <dbReference type="SAM" id="MobiDB-lite"/>
    </source>
</evidence>
<sequence length="65" mass="7329">MCRQGRNRLDEQRGPHISPGKTEGVLTVDHLYSDNVTEISLSFPWRGSLTDDDEGLEPTIVRSMD</sequence>
<evidence type="ECO:0000313" key="3">
    <source>
        <dbReference type="Proteomes" id="UP000649573"/>
    </source>
</evidence>
<proteinExistence type="predicted"/>
<accession>A0ABQ2VFH8</accession>
<dbReference type="EMBL" id="BMRE01000076">
    <property type="protein sequence ID" value="GGU81282.1"/>
    <property type="molecule type" value="Genomic_DNA"/>
</dbReference>
<reference evidence="3" key="1">
    <citation type="journal article" date="2019" name="Int. J. Syst. Evol. Microbiol.">
        <title>The Global Catalogue of Microorganisms (GCM) 10K type strain sequencing project: providing services to taxonomists for standard genome sequencing and annotation.</title>
        <authorList>
            <consortium name="The Broad Institute Genomics Platform"/>
            <consortium name="The Broad Institute Genome Sequencing Center for Infectious Disease"/>
            <person name="Wu L."/>
            <person name="Ma J."/>
        </authorList>
    </citation>
    <scope>NUCLEOTIDE SEQUENCE [LARGE SCALE GENOMIC DNA]</scope>
    <source>
        <strain evidence="3">JCM 3296</strain>
    </source>
</reference>
<name>A0ABQ2VFH8_9PSEU</name>